<dbReference type="InterPro" id="IPR036388">
    <property type="entry name" value="WH-like_DNA-bd_sf"/>
</dbReference>
<keyword evidence="4" id="KW-0812">Transmembrane</keyword>
<accession>A0ABV8PDZ0</accession>
<evidence type="ECO:0000256" key="4">
    <source>
        <dbReference type="SAM" id="Phobius"/>
    </source>
</evidence>
<feature type="domain" description="HTH luxR-type" evidence="5">
    <location>
        <begin position="243"/>
        <end position="308"/>
    </location>
</feature>
<dbReference type="PRINTS" id="PR00038">
    <property type="entry name" value="HTHLUXR"/>
</dbReference>
<dbReference type="PROSITE" id="PS00622">
    <property type="entry name" value="HTH_LUXR_1"/>
    <property type="match status" value="1"/>
</dbReference>
<evidence type="ECO:0000313" key="7">
    <source>
        <dbReference type="Proteomes" id="UP001595789"/>
    </source>
</evidence>
<evidence type="ECO:0000313" key="6">
    <source>
        <dbReference type="EMBL" id="MFC4212459.1"/>
    </source>
</evidence>
<evidence type="ECO:0000259" key="5">
    <source>
        <dbReference type="PROSITE" id="PS50043"/>
    </source>
</evidence>
<dbReference type="SUPFAM" id="SSF46894">
    <property type="entry name" value="C-terminal effector domain of the bipartite response regulators"/>
    <property type="match status" value="1"/>
</dbReference>
<keyword evidence="7" id="KW-1185">Reference proteome</keyword>
<dbReference type="Pfam" id="PF00196">
    <property type="entry name" value="GerE"/>
    <property type="match status" value="1"/>
</dbReference>
<keyword evidence="4" id="KW-0472">Membrane</keyword>
<dbReference type="CDD" id="cd06170">
    <property type="entry name" value="LuxR_C_like"/>
    <property type="match status" value="1"/>
</dbReference>
<feature type="transmembrane region" description="Helical" evidence="4">
    <location>
        <begin position="40"/>
        <end position="59"/>
    </location>
</feature>
<dbReference type="PANTHER" id="PTHR44688:SF16">
    <property type="entry name" value="DNA-BINDING TRANSCRIPTIONAL ACTIVATOR DEVR_DOSR"/>
    <property type="match status" value="1"/>
</dbReference>
<name>A0ABV8PDZ0_9SPHI</name>
<dbReference type="Proteomes" id="UP001595789">
    <property type="component" value="Unassembled WGS sequence"/>
</dbReference>
<feature type="transmembrane region" description="Helical" evidence="4">
    <location>
        <begin position="131"/>
        <end position="152"/>
    </location>
</feature>
<evidence type="ECO:0000256" key="2">
    <source>
        <dbReference type="ARBA" id="ARBA00023125"/>
    </source>
</evidence>
<evidence type="ECO:0000256" key="3">
    <source>
        <dbReference type="ARBA" id="ARBA00023163"/>
    </source>
</evidence>
<dbReference type="Gene3D" id="1.10.10.10">
    <property type="entry name" value="Winged helix-like DNA-binding domain superfamily/Winged helix DNA-binding domain"/>
    <property type="match status" value="1"/>
</dbReference>
<feature type="transmembrane region" description="Helical" evidence="4">
    <location>
        <begin position="12"/>
        <end position="31"/>
    </location>
</feature>
<gene>
    <name evidence="6" type="ORF">ACFOWA_14765</name>
</gene>
<feature type="transmembrane region" description="Helical" evidence="4">
    <location>
        <begin position="172"/>
        <end position="192"/>
    </location>
</feature>
<dbReference type="EMBL" id="JBHSBW010000013">
    <property type="protein sequence ID" value="MFC4212459.1"/>
    <property type="molecule type" value="Genomic_DNA"/>
</dbReference>
<keyword evidence="1" id="KW-0805">Transcription regulation</keyword>
<feature type="transmembrane region" description="Helical" evidence="4">
    <location>
        <begin position="103"/>
        <end position="125"/>
    </location>
</feature>
<dbReference type="InterPro" id="IPR000792">
    <property type="entry name" value="Tscrpt_reg_LuxR_C"/>
</dbReference>
<keyword evidence="2" id="KW-0238">DNA-binding</keyword>
<comment type="caution">
    <text evidence="6">The sequence shown here is derived from an EMBL/GenBank/DDBJ whole genome shotgun (WGS) entry which is preliminary data.</text>
</comment>
<sequence length="310" mass="35858">MLVFGTEMHVVTFVFAVLEIFMFSYQLIFYLSRPQDTQRMWYLILLFLLILYNITGGLFPDNGLSISIVTQNIIAYGTGFIMASYFPYYFYRGFDLKTLRFHAIYGVPLFLLLPYLVFFVIGYSLNKNLNAAIEYGSIIPFFYALILLWAIIKAIRIQYKEHRQRNNFLEEVGVYFAVTPWASMPILSYFHASQLVEVLFTNTGFIIITIIFISTSIKAARKEYAELLELKMADKQSSPYFTENCSRFGLTKREIEIVQNIRQGHKNKAIAEGLHISEGTVKKHIENLFHKTGTNGRMELINKLVSKNNG</sequence>
<evidence type="ECO:0000256" key="1">
    <source>
        <dbReference type="ARBA" id="ARBA00023015"/>
    </source>
</evidence>
<dbReference type="InterPro" id="IPR016032">
    <property type="entry name" value="Sig_transdc_resp-reg_C-effctor"/>
</dbReference>
<keyword evidence="3" id="KW-0804">Transcription</keyword>
<protein>
    <submittedName>
        <fullName evidence="6">Helix-turn-helix transcriptional regulator</fullName>
    </submittedName>
</protein>
<reference evidence="7" key="1">
    <citation type="journal article" date="2019" name="Int. J. Syst. Evol. Microbiol.">
        <title>The Global Catalogue of Microorganisms (GCM) 10K type strain sequencing project: providing services to taxonomists for standard genome sequencing and annotation.</title>
        <authorList>
            <consortium name="The Broad Institute Genomics Platform"/>
            <consortium name="The Broad Institute Genome Sequencing Center for Infectious Disease"/>
            <person name="Wu L."/>
            <person name="Ma J."/>
        </authorList>
    </citation>
    <scope>NUCLEOTIDE SEQUENCE [LARGE SCALE GENOMIC DNA]</scope>
    <source>
        <strain evidence="7">CCM 8691</strain>
    </source>
</reference>
<feature type="transmembrane region" description="Helical" evidence="4">
    <location>
        <begin position="71"/>
        <end position="91"/>
    </location>
</feature>
<dbReference type="PANTHER" id="PTHR44688">
    <property type="entry name" value="DNA-BINDING TRANSCRIPTIONAL ACTIVATOR DEVR_DOSR"/>
    <property type="match status" value="1"/>
</dbReference>
<dbReference type="SMART" id="SM00421">
    <property type="entry name" value="HTH_LUXR"/>
    <property type="match status" value="1"/>
</dbReference>
<organism evidence="6 7">
    <name type="scientific">Pedobacter lithocola</name>
    <dbReference type="NCBI Taxonomy" id="1908239"/>
    <lineage>
        <taxon>Bacteria</taxon>
        <taxon>Pseudomonadati</taxon>
        <taxon>Bacteroidota</taxon>
        <taxon>Sphingobacteriia</taxon>
        <taxon>Sphingobacteriales</taxon>
        <taxon>Sphingobacteriaceae</taxon>
        <taxon>Pedobacter</taxon>
    </lineage>
</organism>
<dbReference type="RefSeq" id="WP_378986449.1">
    <property type="nucleotide sequence ID" value="NZ_JBHSBW010000013.1"/>
</dbReference>
<keyword evidence="4" id="KW-1133">Transmembrane helix</keyword>
<proteinExistence type="predicted"/>
<dbReference type="PROSITE" id="PS50043">
    <property type="entry name" value="HTH_LUXR_2"/>
    <property type="match status" value="1"/>
</dbReference>
<feature type="transmembrane region" description="Helical" evidence="4">
    <location>
        <begin position="198"/>
        <end position="217"/>
    </location>
</feature>